<comment type="similarity">
    <text evidence="1">Belongs to the universal ribosomal protein uS8 family.</text>
</comment>
<sequence>RVYARSTEIPQVLGGLGVAILSTSSGLLTDREAEQKGVGGEVLAYVW</sequence>
<evidence type="ECO:0000256" key="4">
    <source>
        <dbReference type="ARBA" id="ARBA00035258"/>
    </source>
</evidence>
<dbReference type="Proteomes" id="UP000824005">
    <property type="component" value="Unassembled WGS sequence"/>
</dbReference>
<dbReference type="GO" id="GO:0003735">
    <property type="term" value="F:structural constituent of ribosome"/>
    <property type="evidence" value="ECO:0007669"/>
    <property type="project" value="InterPro"/>
</dbReference>
<dbReference type="SUPFAM" id="SSF56047">
    <property type="entry name" value="Ribosomal protein S8"/>
    <property type="match status" value="1"/>
</dbReference>
<keyword evidence="3" id="KW-0687">Ribonucleoprotein</keyword>
<proteinExistence type="inferred from homology"/>
<dbReference type="InterPro" id="IPR000630">
    <property type="entry name" value="Ribosomal_uS8"/>
</dbReference>
<dbReference type="GO" id="GO:1990904">
    <property type="term" value="C:ribonucleoprotein complex"/>
    <property type="evidence" value="ECO:0007669"/>
    <property type="project" value="UniProtKB-KW"/>
</dbReference>
<accession>A0A9D1YX98</accession>
<evidence type="ECO:0000313" key="6">
    <source>
        <dbReference type="EMBL" id="HIY67447.1"/>
    </source>
</evidence>
<evidence type="ECO:0000256" key="3">
    <source>
        <dbReference type="ARBA" id="ARBA00023274"/>
    </source>
</evidence>
<dbReference type="GO" id="GO:0005737">
    <property type="term" value="C:cytoplasm"/>
    <property type="evidence" value="ECO:0007669"/>
    <property type="project" value="UniProtKB-ARBA"/>
</dbReference>
<dbReference type="AlphaFoldDB" id="A0A9D1YX98"/>
<dbReference type="FunFam" id="3.30.1490.10:FF:000001">
    <property type="entry name" value="30S ribosomal protein S8"/>
    <property type="match status" value="1"/>
</dbReference>
<gene>
    <name evidence="6" type="primary">rpsH</name>
    <name evidence="6" type="ORF">H9830_14380</name>
</gene>
<organism evidence="6 7">
    <name type="scientific">Candidatus Agrococcus pullicola</name>
    <dbReference type="NCBI Taxonomy" id="2838429"/>
    <lineage>
        <taxon>Bacteria</taxon>
        <taxon>Bacillati</taxon>
        <taxon>Actinomycetota</taxon>
        <taxon>Actinomycetes</taxon>
        <taxon>Micrococcales</taxon>
        <taxon>Microbacteriaceae</taxon>
        <taxon>Agrococcus</taxon>
    </lineage>
</organism>
<protein>
    <recommendedName>
        <fullName evidence="4">Small ribosomal subunit protein uS8</fullName>
    </recommendedName>
    <alternativeName>
        <fullName evidence="5">30S ribosomal protein S8</fullName>
    </alternativeName>
</protein>
<dbReference type="GO" id="GO:0006412">
    <property type="term" value="P:translation"/>
    <property type="evidence" value="ECO:0007669"/>
    <property type="project" value="InterPro"/>
</dbReference>
<evidence type="ECO:0000256" key="2">
    <source>
        <dbReference type="ARBA" id="ARBA00022980"/>
    </source>
</evidence>
<keyword evidence="2 6" id="KW-0689">Ribosomal protein</keyword>
<feature type="non-terminal residue" evidence="6">
    <location>
        <position position="1"/>
    </location>
</feature>
<dbReference type="Pfam" id="PF00410">
    <property type="entry name" value="Ribosomal_S8"/>
    <property type="match status" value="1"/>
</dbReference>
<dbReference type="GO" id="GO:0005840">
    <property type="term" value="C:ribosome"/>
    <property type="evidence" value="ECO:0007669"/>
    <property type="project" value="UniProtKB-KW"/>
</dbReference>
<dbReference type="Gene3D" id="3.30.1490.10">
    <property type="match status" value="1"/>
</dbReference>
<dbReference type="EMBL" id="DXDC01000437">
    <property type="protein sequence ID" value="HIY67447.1"/>
    <property type="molecule type" value="Genomic_DNA"/>
</dbReference>
<evidence type="ECO:0000256" key="1">
    <source>
        <dbReference type="ARBA" id="ARBA00006471"/>
    </source>
</evidence>
<reference evidence="6" key="1">
    <citation type="journal article" date="2021" name="PeerJ">
        <title>Extensive microbial diversity within the chicken gut microbiome revealed by metagenomics and culture.</title>
        <authorList>
            <person name="Gilroy R."/>
            <person name="Ravi A."/>
            <person name="Getino M."/>
            <person name="Pursley I."/>
            <person name="Horton D.L."/>
            <person name="Alikhan N.F."/>
            <person name="Baker D."/>
            <person name="Gharbi K."/>
            <person name="Hall N."/>
            <person name="Watson M."/>
            <person name="Adriaenssens E.M."/>
            <person name="Foster-Nyarko E."/>
            <person name="Jarju S."/>
            <person name="Secka A."/>
            <person name="Antonio M."/>
            <person name="Oren A."/>
            <person name="Chaudhuri R.R."/>
            <person name="La Ragione R."/>
            <person name="Hildebrand F."/>
            <person name="Pallen M.J."/>
        </authorList>
    </citation>
    <scope>NUCLEOTIDE SEQUENCE</scope>
    <source>
        <strain evidence="6">ChiGjej1B1-98</strain>
    </source>
</reference>
<reference evidence="6" key="2">
    <citation type="submission" date="2021-04" db="EMBL/GenBank/DDBJ databases">
        <authorList>
            <person name="Gilroy R."/>
        </authorList>
    </citation>
    <scope>NUCLEOTIDE SEQUENCE</scope>
    <source>
        <strain evidence="6">ChiGjej1B1-98</strain>
    </source>
</reference>
<comment type="caution">
    <text evidence="6">The sequence shown here is derived from an EMBL/GenBank/DDBJ whole genome shotgun (WGS) entry which is preliminary data.</text>
</comment>
<name>A0A9D1YX98_9MICO</name>
<dbReference type="InterPro" id="IPR035987">
    <property type="entry name" value="Ribosomal_uS8_sf"/>
</dbReference>
<evidence type="ECO:0000313" key="7">
    <source>
        <dbReference type="Proteomes" id="UP000824005"/>
    </source>
</evidence>
<evidence type="ECO:0000256" key="5">
    <source>
        <dbReference type="ARBA" id="ARBA00035525"/>
    </source>
</evidence>